<dbReference type="AlphaFoldDB" id="A0A1X7JXG6"/>
<dbReference type="InterPro" id="IPR003675">
    <property type="entry name" value="Rce1/LyrA-like_dom"/>
</dbReference>
<dbReference type="Pfam" id="PF02517">
    <property type="entry name" value="Rce1-like"/>
    <property type="match status" value="1"/>
</dbReference>
<keyword evidence="1" id="KW-0472">Membrane</keyword>
<dbReference type="PANTHER" id="PTHR39430">
    <property type="entry name" value="MEMBRANE-ASSOCIATED PROTEASE-RELATED"/>
    <property type="match status" value="1"/>
</dbReference>
<keyword evidence="1" id="KW-0812">Transmembrane</keyword>
<sequence>MLGLCIILILSALLLWILKRKSLTILGLKPNQARSRDFLIGFCLSILLCTFYHLLKAGIAKNTWLWNPELDTIAVGNGILWVVKSVLFEELLFRGVLLFLVIEYMGWRKGCFISAMMFGLYHWFSYGVLGFPMQMLLVFISTGLIGWVLAFAYAKTGTLWLPIALHLGWNLCHIILFSNGPLGAMILTPANANKPEGIPSLLLFIFQLLALPAAAFLYVKWRTTKTKL</sequence>
<dbReference type="STRING" id="561061.SAMN05660862_2302"/>
<dbReference type="EMBL" id="FXAU01000003">
    <property type="protein sequence ID" value="SMG32968.1"/>
    <property type="molecule type" value="Genomic_DNA"/>
</dbReference>
<keyword evidence="1" id="KW-1133">Transmembrane helix</keyword>
<accession>A0A1X7JXG6</accession>
<feature type="transmembrane region" description="Helical" evidence="1">
    <location>
        <begin position="159"/>
        <end position="178"/>
    </location>
</feature>
<dbReference type="GO" id="GO:0004175">
    <property type="term" value="F:endopeptidase activity"/>
    <property type="evidence" value="ECO:0007669"/>
    <property type="project" value="UniProtKB-ARBA"/>
</dbReference>
<keyword evidence="4" id="KW-1185">Reference proteome</keyword>
<dbReference type="PANTHER" id="PTHR39430:SF1">
    <property type="entry name" value="PROTEASE"/>
    <property type="match status" value="1"/>
</dbReference>
<proteinExistence type="predicted"/>
<reference evidence="3 4" key="1">
    <citation type="submission" date="2017-04" db="EMBL/GenBank/DDBJ databases">
        <authorList>
            <person name="Afonso C.L."/>
            <person name="Miller P.J."/>
            <person name="Scott M.A."/>
            <person name="Spackman E."/>
            <person name="Goraichik I."/>
            <person name="Dimitrov K.M."/>
            <person name="Suarez D.L."/>
            <person name="Swayne D.E."/>
        </authorList>
    </citation>
    <scope>NUCLEOTIDE SEQUENCE [LARGE SCALE GENOMIC DNA]</scope>
    <source>
        <strain evidence="3 4">DSM 22418</strain>
    </source>
</reference>
<evidence type="ECO:0000259" key="2">
    <source>
        <dbReference type="Pfam" id="PF02517"/>
    </source>
</evidence>
<feature type="transmembrane region" description="Helical" evidence="1">
    <location>
        <begin position="127"/>
        <end position="152"/>
    </location>
</feature>
<organism evidence="3 4">
    <name type="scientific">Sphingobacterium psychroaquaticum</name>
    <dbReference type="NCBI Taxonomy" id="561061"/>
    <lineage>
        <taxon>Bacteria</taxon>
        <taxon>Pseudomonadati</taxon>
        <taxon>Bacteroidota</taxon>
        <taxon>Sphingobacteriia</taxon>
        <taxon>Sphingobacteriales</taxon>
        <taxon>Sphingobacteriaceae</taxon>
        <taxon>Sphingobacterium</taxon>
    </lineage>
</organism>
<gene>
    <name evidence="3" type="ORF">SAMN05660862_2302</name>
</gene>
<feature type="domain" description="CAAX prenyl protease 2/Lysostaphin resistance protein A-like" evidence="2">
    <location>
        <begin position="78"/>
        <end position="171"/>
    </location>
</feature>
<dbReference type="OrthoDB" id="193898at2"/>
<evidence type="ECO:0000313" key="4">
    <source>
        <dbReference type="Proteomes" id="UP000192980"/>
    </source>
</evidence>
<evidence type="ECO:0000313" key="3">
    <source>
        <dbReference type="EMBL" id="SMG32968.1"/>
    </source>
</evidence>
<feature type="transmembrane region" description="Helical" evidence="1">
    <location>
        <begin position="91"/>
        <end position="107"/>
    </location>
</feature>
<evidence type="ECO:0000256" key="1">
    <source>
        <dbReference type="SAM" id="Phobius"/>
    </source>
</evidence>
<dbReference type="Proteomes" id="UP000192980">
    <property type="component" value="Unassembled WGS sequence"/>
</dbReference>
<name>A0A1X7JXG6_9SPHI</name>
<feature type="transmembrane region" description="Helical" evidence="1">
    <location>
        <begin position="36"/>
        <end position="55"/>
    </location>
</feature>
<dbReference type="GO" id="GO:0080120">
    <property type="term" value="P:CAAX-box protein maturation"/>
    <property type="evidence" value="ECO:0007669"/>
    <property type="project" value="UniProtKB-ARBA"/>
</dbReference>
<protein>
    <recommendedName>
        <fullName evidence="2">CAAX prenyl protease 2/Lysostaphin resistance protein A-like domain-containing protein</fullName>
    </recommendedName>
</protein>
<feature type="transmembrane region" description="Helical" evidence="1">
    <location>
        <begin position="198"/>
        <end position="219"/>
    </location>
</feature>